<evidence type="ECO:0000259" key="5">
    <source>
        <dbReference type="PROSITE" id="PS51352"/>
    </source>
</evidence>
<dbReference type="Gene3D" id="3.40.30.10">
    <property type="entry name" value="Glutaredoxin"/>
    <property type="match status" value="1"/>
</dbReference>
<keyword evidence="9" id="KW-1185">Reference proteome</keyword>
<evidence type="ECO:0000313" key="8">
    <source>
        <dbReference type="Proteomes" id="UP001138672"/>
    </source>
</evidence>
<dbReference type="GO" id="GO:0016491">
    <property type="term" value="F:oxidoreductase activity"/>
    <property type="evidence" value="ECO:0007669"/>
    <property type="project" value="InterPro"/>
</dbReference>
<keyword evidence="2" id="KW-0201">Cytochrome c-type biogenesis</keyword>
<dbReference type="SUPFAM" id="SSF52833">
    <property type="entry name" value="Thioredoxin-like"/>
    <property type="match status" value="1"/>
</dbReference>
<evidence type="ECO:0000313" key="6">
    <source>
        <dbReference type="EMBL" id="MBP1840192.1"/>
    </source>
</evidence>
<dbReference type="InterPro" id="IPR013766">
    <property type="entry name" value="Thioredoxin_domain"/>
</dbReference>
<name>A0A9X0YMY6_9FLAO</name>
<gene>
    <name evidence="6" type="ORF">J2Z56_002119</name>
    <name evidence="7" type="ORF">J2Z57_002243</name>
</gene>
<dbReference type="InterPro" id="IPR050553">
    <property type="entry name" value="Thioredoxin_ResA/DsbE_sf"/>
</dbReference>
<dbReference type="Proteomes" id="UP001231587">
    <property type="component" value="Unassembled WGS sequence"/>
</dbReference>
<evidence type="ECO:0000313" key="9">
    <source>
        <dbReference type="Proteomes" id="UP001231587"/>
    </source>
</evidence>
<accession>A0A9X0YMY6</accession>
<feature type="domain" description="Thioredoxin" evidence="5">
    <location>
        <begin position="190"/>
        <end position="342"/>
    </location>
</feature>
<dbReference type="GO" id="GO:0017004">
    <property type="term" value="P:cytochrome complex assembly"/>
    <property type="evidence" value="ECO:0007669"/>
    <property type="project" value="UniProtKB-KW"/>
</dbReference>
<dbReference type="EMBL" id="JAGGJQ010000005">
    <property type="protein sequence ID" value="MBP1840192.1"/>
    <property type="molecule type" value="Genomic_DNA"/>
</dbReference>
<reference evidence="6" key="1">
    <citation type="submission" date="2021-03" db="EMBL/GenBank/DDBJ databases">
        <title>Genomic Encyclopedia of Type Strains, Phase IV (KMG-IV): sequencing the most valuable type-strain genomes for metagenomic binning, comparative biology and taxonomic classification.</title>
        <authorList>
            <person name="Goeker M."/>
        </authorList>
    </citation>
    <scope>NUCLEOTIDE SEQUENCE</scope>
    <source>
        <strain evidence="6">DSM 15523</strain>
        <strain evidence="7 9">DSM 16476</strain>
    </source>
</reference>
<dbReference type="PANTHER" id="PTHR42852">
    <property type="entry name" value="THIOL:DISULFIDE INTERCHANGE PROTEIN DSBE"/>
    <property type="match status" value="1"/>
</dbReference>
<dbReference type="OrthoDB" id="743079at2"/>
<dbReference type="GO" id="GO:0030313">
    <property type="term" value="C:cell envelope"/>
    <property type="evidence" value="ECO:0007669"/>
    <property type="project" value="UniProtKB-SubCell"/>
</dbReference>
<dbReference type="PROSITE" id="PS51257">
    <property type="entry name" value="PROKAR_LIPOPROTEIN"/>
    <property type="match status" value="1"/>
</dbReference>
<evidence type="ECO:0000313" key="7">
    <source>
        <dbReference type="EMBL" id="MDQ0335792.1"/>
    </source>
</evidence>
<dbReference type="CDD" id="cd02966">
    <property type="entry name" value="TlpA_like_family"/>
    <property type="match status" value="1"/>
</dbReference>
<evidence type="ECO:0000256" key="4">
    <source>
        <dbReference type="ARBA" id="ARBA00023284"/>
    </source>
</evidence>
<dbReference type="PANTHER" id="PTHR42852:SF6">
    <property type="entry name" value="THIOL:DISULFIDE INTERCHANGE PROTEIN DSBE"/>
    <property type="match status" value="1"/>
</dbReference>
<organism evidence="6 8">
    <name type="scientific">Formosa algae</name>
    <dbReference type="NCBI Taxonomy" id="225843"/>
    <lineage>
        <taxon>Bacteria</taxon>
        <taxon>Pseudomonadati</taxon>
        <taxon>Bacteroidota</taxon>
        <taxon>Flavobacteriia</taxon>
        <taxon>Flavobacteriales</taxon>
        <taxon>Flavobacteriaceae</taxon>
        <taxon>Formosa</taxon>
    </lineage>
</organism>
<protein>
    <submittedName>
        <fullName evidence="6">Thiol-disulfide isomerase/thioredoxin</fullName>
    </submittedName>
</protein>
<comment type="subcellular location">
    <subcellularLocation>
        <location evidence="1">Cell envelope</location>
    </subcellularLocation>
</comment>
<dbReference type="PROSITE" id="PS51352">
    <property type="entry name" value="THIOREDOXIN_2"/>
    <property type="match status" value="1"/>
</dbReference>
<dbReference type="GO" id="GO:0016853">
    <property type="term" value="F:isomerase activity"/>
    <property type="evidence" value="ECO:0007669"/>
    <property type="project" value="UniProtKB-KW"/>
</dbReference>
<keyword evidence="4" id="KW-0676">Redox-active center</keyword>
<dbReference type="Proteomes" id="UP001138672">
    <property type="component" value="Unassembled WGS sequence"/>
</dbReference>
<keyword evidence="6" id="KW-0413">Isomerase</keyword>
<dbReference type="Pfam" id="PF08534">
    <property type="entry name" value="Redoxin"/>
    <property type="match status" value="1"/>
</dbReference>
<dbReference type="InterPro" id="IPR013740">
    <property type="entry name" value="Redoxin"/>
</dbReference>
<keyword evidence="3" id="KW-1015">Disulfide bond</keyword>
<dbReference type="RefSeq" id="WP_057780398.1">
    <property type="nucleotide sequence ID" value="NZ_JAGGJQ010000005.1"/>
</dbReference>
<dbReference type="AlphaFoldDB" id="A0A9X0YMY6"/>
<dbReference type="InterPro" id="IPR036249">
    <property type="entry name" value="Thioredoxin-like_sf"/>
</dbReference>
<sequence length="342" mass="37996">MKKICIAIGALAIFACQEAPKKDYVTLSGQITDKNSDSLIVRSRAYSKTITVNADGTFSDTLKIETGLYNFYDGVESTNVFLKNGYDLNLSLDTKAFDESISYTGEGAENNNYLAEKSLIEEKLLDQDFSSMTLESLDTEFENIETELTTFYNSKQGIDTMLTNMASNNLKPMLDGTKKYYANNIKLKQEMTGKPSPMFVDYTNADGSTTSLESLKGKYVYIDVWATWCAPCKAEIPSLKALEAEYYDKNITFVSISVDDDRTHGGSWDKAKADWLAMVADEDLGGIQVMSPEGWKSEFVRNYQVNGIPRFILIGPDGNVVDPSAPRPSDAKLKELFTSLSI</sequence>
<evidence type="ECO:0000256" key="1">
    <source>
        <dbReference type="ARBA" id="ARBA00004196"/>
    </source>
</evidence>
<evidence type="ECO:0000256" key="2">
    <source>
        <dbReference type="ARBA" id="ARBA00022748"/>
    </source>
</evidence>
<comment type="caution">
    <text evidence="6">The sequence shown here is derived from an EMBL/GenBank/DDBJ whole genome shotgun (WGS) entry which is preliminary data.</text>
</comment>
<dbReference type="EMBL" id="JAUSUU010000006">
    <property type="protein sequence ID" value="MDQ0335792.1"/>
    <property type="molecule type" value="Genomic_DNA"/>
</dbReference>
<evidence type="ECO:0000256" key="3">
    <source>
        <dbReference type="ARBA" id="ARBA00023157"/>
    </source>
</evidence>
<proteinExistence type="predicted"/>